<proteinExistence type="predicted"/>
<dbReference type="EMBL" id="MT142741">
    <property type="protein sequence ID" value="QJA87928.1"/>
    <property type="molecule type" value="Genomic_DNA"/>
</dbReference>
<reference evidence="1" key="1">
    <citation type="submission" date="2020-03" db="EMBL/GenBank/DDBJ databases">
        <title>The deep terrestrial virosphere.</title>
        <authorList>
            <person name="Holmfeldt K."/>
            <person name="Nilsson E."/>
            <person name="Simone D."/>
            <person name="Lopez-Fernandez M."/>
            <person name="Wu X."/>
            <person name="de Brujin I."/>
            <person name="Lundin D."/>
            <person name="Andersson A."/>
            <person name="Bertilsson S."/>
            <person name="Dopson M."/>
        </authorList>
    </citation>
    <scope>NUCLEOTIDE SEQUENCE</scope>
    <source>
        <strain evidence="1">MM415B02869</strain>
    </source>
</reference>
<name>A0A6M3L3S3_9ZZZZ</name>
<sequence>MPLSKVKQAKRMREYRERKKLQQLLRVKSIMTSADIRAMRVAGLTPEDIENETGKVSSYLYYALLRDRDAVKAHLSWLQHDLKSGRIVLNKGYHP</sequence>
<organism evidence="1">
    <name type="scientific">viral metagenome</name>
    <dbReference type="NCBI Taxonomy" id="1070528"/>
    <lineage>
        <taxon>unclassified sequences</taxon>
        <taxon>metagenomes</taxon>
        <taxon>organismal metagenomes</taxon>
    </lineage>
</organism>
<gene>
    <name evidence="1" type="ORF">MM415B02869_0009</name>
</gene>
<evidence type="ECO:0000313" key="1">
    <source>
        <dbReference type="EMBL" id="QJA87928.1"/>
    </source>
</evidence>
<dbReference type="AlphaFoldDB" id="A0A6M3L3S3"/>
<accession>A0A6M3L3S3</accession>
<protein>
    <submittedName>
        <fullName evidence="1">Uncharacterized protein</fullName>
    </submittedName>
</protein>